<dbReference type="FunFam" id="3.30.70.580:FF:000001">
    <property type="entry name" value="tRNA pseudouridine synthase A"/>
    <property type="match status" value="1"/>
</dbReference>
<comment type="catalytic activity">
    <reaction evidence="4 7">
        <text>uridine(38/39/40) in tRNA = pseudouridine(38/39/40) in tRNA</text>
        <dbReference type="Rhea" id="RHEA:22376"/>
        <dbReference type="Rhea" id="RHEA-COMP:10085"/>
        <dbReference type="Rhea" id="RHEA-COMP:10087"/>
        <dbReference type="ChEBI" id="CHEBI:65314"/>
        <dbReference type="ChEBI" id="CHEBI:65315"/>
        <dbReference type="EC" id="5.4.99.12"/>
    </reaction>
</comment>
<dbReference type="InterPro" id="IPR020094">
    <property type="entry name" value="TruA/RsuA/RluB/E/F_N"/>
</dbReference>
<evidence type="ECO:0000256" key="3">
    <source>
        <dbReference type="ARBA" id="ARBA00023235"/>
    </source>
</evidence>
<dbReference type="HAMAP" id="MF_00171">
    <property type="entry name" value="TruA"/>
    <property type="match status" value="1"/>
</dbReference>
<evidence type="ECO:0000313" key="10">
    <source>
        <dbReference type="Proteomes" id="UP000182624"/>
    </source>
</evidence>
<keyword evidence="10" id="KW-1185">Reference proteome</keyword>
<feature type="domain" description="Pseudouridine synthase I TruA alpha/beta" evidence="8">
    <location>
        <begin position="9"/>
        <end position="104"/>
    </location>
</feature>
<comment type="function">
    <text evidence="4">Formation of pseudouridine at positions 38, 39 and 40 in the anticodon stem and loop of transfer RNAs.</text>
</comment>
<dbReference type="Gene3D" id="3.30.70.580">
    <property type="entry name" value="Pseudouridine synthase I, catalytic domain, N-terminal subdomain"/>
    <property type="match status" value="1"/>
</dbReference>
<reference evidence="10" key="1">
    <citation type="submission" date="2016-10" db="EMBL/GenBank/DDBJ databases">
        <authorList>
            <person name="Varghese N."/>
            <person name="Submissions S."/>
        </authorList>
    </citation>
    <scope>NUCLEOTIDE SEQUENCE [LARGE SCALE GENOMIC DNA]</scope>
    <source>
        <strain evidence="10">P18</strain>
    </source>
</reference>
<dbReference type="PANTHER" id="PTHR11142">
    <property type="entry name" value="PSEUDOURIDYLATE SYNTHASE"/>
    <property type="match status" value="1"/>
</dbReference>
<dbReference type="NCBIfam" id="TIGR00071">
    <property type="entry name" value="hisT_truA"/>
    <property type="match status" value="1"/>
</dbReference>
<dbReference type="PIRSF" id="PIRSF001430">
    <property type="entry name" value="tRNA_psdUrid_synth"/>
    <property type="match status" value="1"/>
</dbReference>
<evidence type="ECO:0000313" key="9">
    <source>
        <dbReference type="EMBL" id="SFQ15714.1"/>
    </source>
</evidence>
<dbReference type="EC" id="5.4.99.12" evidence="4"/>
<dbReference type="GO" id="GO:0003723">
    <property type="term" value="F:RNA binding"/>
    <property type="evidence" value="ECO:0007669"/>
    <property type="project" value="InterPro"/>
</dbReference>
<dbReference type="Proteomes" id="UP000182624">
    <property type="component" value="Unassembled WGS sequence"/>
</dbReference>
<evidence type="ECO:0000256" key="7">
    <source>
        <dbReference type="RuleBase" id="RU003792"/>
    </source>
</evidence>
<dbReference type="Pfam" id="PF01416">
    <property type="entry name" value="PseudoU_synth_1"/>
    <property type="match status" value="2"/>
</dbReference>
<protein>
    <recommendedName>
        <fullName evidence="4">tRNA pseudouridine synthase A</fullName>
        <ecNumber evidence="4">5.4.99.12</ecNumber>
    </recommendedName>
    <alternativeName>
        <fullName evidence="4">tRNA pseudouridine(38-40) synthase</fullName>
    </alternativeName>
    <alternativeName>
        <fullName evidence="4">tRNA pseudouridylate synthase I</fullName>
    </alternativeName>
    <alternativeName>
        <fullName evidence="4">tRNA-uridine isomerase I</fullName>
    </alternativeName>
</protein>
<dbReference type="InterPro" id="IPR001406">
    <property type="entry name" value="PsdUridine_synth_TruA"/>
</dbReference>
<name>A0A1I5W7H2_9FIRM</name>
<evidence type="ECO:0000256" key="5">
    <source>
        <dbReference type="PIRSR" id="PIRSR001430-1"/>
    </source>
</evidence>
<organism evidence="9 10">
    <name type="scientific">Butyrivibrio proteoclasticus</name>
    <dbReference type="NCBI Taxonomy" id="43305"/>
    <lineage>
        <taxon>Bacteria</taxon>
        <taxon>Bacillati</taxon>
        <taxon>Bacillota</taxon>
        <taxon>Clostridia</taxon>
        <taxon>Lachnospirales</taxon>
        <taxon>Lachnospiraceae</taxon>
        <taxon>Butyrivibrio</taxon>
    </lineage>
</organism>
<dbReference type="SUPFAM" id="SSF55120">
    <property type="entry name" value="Pseudouridine synthase"/>
    <property type="match status" value="1"/>
</dbReference>
<evidence type="ECO:0000256" key="2">
    <source>
        <dbReference type="ARBA" id="ARBA00022694"/>
    </source>
</evidence>
<accession>A0A1I5W7H2</accession>
<comment type="caution">
    <text evidence="4">Lacks conserved residue(s) required for the propagation of feature annotation.</text>
</comment>
<dbReference type="PANTHER" id="PTHR11142:SF0">
    <property type="entry name" value="TRNA PSEUDOURIDINE SYNTHASE-LIKE 1"/>
    <property type="match status" value="1"/>
</dbReference>
<evidence type="ECO:0000256" key="4">
    <source>
        <dbReference type="HAMAP-Rule" id="MF_00171"/>
    </source>
</evidence>
<dbReference type="EMBL" id="FOXO01000021">
    <property type="protein sequence ID" value="SFQ15714.1"/>
    <property type="molecule type" value="Genomic_DNA"/>
</dbReference>
<dbReference type="InterPro" id="IPR020097">
    <property type="entry name" value="PsdUridine_synth_TruA_a/b_dom"/>
</dbReference>
<feature type="binding site" evidence="4 6">
    <location>
        <position position="113"/>
    </location>
    <ligand>
        <name>substrate</name>
    </ligand>
</feature>
<feature type="domain" description="Pseudouridine synthase I TruA alpha/beta" evidence="8">
    <location>
        <begin position="146"/>
        <end position="247"/>
    </location>
</feature>
<evidence type="ECO:0000259" key="8">
    <source>
        <dbReference type="Pfam" id="PF01416"/>
    </source>
</evidence>
<dbReference type="Gene3D" id="3.30.70.660">
    <property type="entry name" value="Pseudouridine synthase I, catalytic domain, C-terminal subdomain"/>
    <property type="match status" value="1"/>
</dbReference>
<dbReference type="GO" id="GO:0160147">
    <property type="term" value="F:tRNA pseudouridine(38-40) synthase activity"/>
    <property type="evidence" value="ECO:0007669"/>
    <property type="project" value="UniProtKB-EC"/>
</dbReference>
<dbReference type="InterPro" id="IPR020103">
    <property type="entry name" value="PsdUridine_synth_cat_dom_sf"/>
</dbReference>
<dbReference type="InterPro" id="IPR020095">
    <property type="entry name" value="PsdUridine_synth_TruA_C"/>
</dbReference>
<evidence type="ECO:0000256" key="1">
    <source>
        <dbReference type="ARBA" id="ARBA00009375"/>
    </source>
</evidence>
<keyword evidence="2 4" id="KW-0819">tRNA processing</keyword>
<dbReference type="AlphaFoldDB" id="A0A1I5W7H2"/>
<dbReference type="CDD" id="cd02570">
    <property type="entry name" value="PseudoU_synth_EcTruA"/>
    <property type="match status" value="1"/>
</dbReference>
<dbReference type="GO" id="GO:0031119">
    <property type="term" value="P:tRNA pseudouridine synthesis"/>
    <property type="evidence" value="ECO:0007669"/>
    <property type="project" value="UniProtKB-UniRule"/>
</dbReference>
<sequence>MKKRRIMLVVSYDGTAYNGWALQKSTHNTIEEMLNRAIHGLTGEEVEVIGASRTDAGVHAYGNIAVFDTSSSIPGDRFSYALNHILPQDICVTESREVHPDFHPRHCDTLKTYEYRVLNSKMPVPTRRFYTYHFSMPLDIDVMNEAAHYLEGEHDFTSFCNVESQAVTHVRTIKKVEVFLHGDEVVIRVIGNGFLYNMVRIIAGTLLQIGRGKGKPSDIKEMIDKQDRKAAGPTAPACGLFLMKYEFLDGIPGPETAEDD</sequence>
<gene>
    <name evidence="4" type="primary">truA</name>
    <name evidence="9" type="ORF">SAMN04487928_12110</name>
</gene>
<comment type="similarity">
    <text evidence="1 4 7">Belongs to the tRNA pseudouridine synthase TruA family.</text>
</comment>
<proteinExistence type="inferred from homology"/>
<comment type="subunit">
    <text evidence="4">Homodimer.</text>
</comment>
<keyword evidence="3 4" id="KW-0413">Isomerase</keyword>
<feature type="active site" description="Nucleophile" evidence="4 5">
    <location>
        <position position="55"/>
    </location>
</feature>
<evidence type="ECO:0000256" key="6">
    <source>
        <dbReference type="PIRSR" id="PIRSR001430-2"/>
    </source>
</evidence>